<accession>A0A517MIK8</accession>
<gene>
    <name evidence="2" type="primary">epsJ</name>
    <name evidence="2" type="ORF">FF011L_34070</name>
</gene>
<sequence length="474" mass="53962">MTNHGNGDWKTNNAGSGDISVVIPVFNNAEFVEQALQSVFDQNHCRTEIIVIDDGSTDQTSEILANYSERIKVIRQANAGSAVARNVGLHEAAHEYVAFLDADDWFLPGKLCKQAEILNGNPQIGAVHSGWKTADAEGTITQEVQPWINAPRLNLDTWLMRKPVALGAMLFRRHWLQDVGGFDPELRMSQDVDLMLRLSLAGCRFEWQRESTLCYRHHTTSTIHSDGLGQVKYATMVLDKFYANRLVPAPVKRKERLVRYYSYTWLAWHLFNTGNADAVAGQLQRTLPYSRYDFRRTVHDWLYHLTEWTDPQDADFEDLREIIPRLVAIGDEAPSVPTNLSPNLSDQLDWWLTVWWHYLQRNDAEASRRLHATPAPESILDQINFYLRTGISPAHPDAVDRFCQDALAAGLITSTDRHKATELYVTLCGRALYARDLRVACQALMRALHYGWHPRAWLPAFRSVQALLGELRTA</sequence>
<dbReference type="Gene3D" id="3.90.550.10">
    <property type="entry name" value="Spore Coat Polysaccharide Biosynthesis Protein SpsA, Chain A"/>
    <property type="match status" value="1"/>
</dbReference>
<dbReference type="OrthoDB" id="9772170at2"/>
<evidence type="ECO:0000313" key="3">
    <source>
        <dbReference type="Proteomes" id="UP000320672"/>
    </source>
</evidence>
<dbReference type="Pfam" id="PF00535">
    <property type="entry name" value="Glycos_transf_2"/>
    <property type="match status" value="1"/>
</dbReference>
<dbReference type="AlphaFoldDB" id="A0A517MIK8"/>
<dbReference type="PANTHER" id="PTHR43685:SF2">
    <property type="entry name" value="GLYCOSYLTRANSFERASE 2-LIKE DOMAIN-CONTAINING PROTEIN"/>
    <property type="match status" value="1"/>
</dbReference>
<dbReference type="Proteomes" id="UP000320672">
    <property type="component" value="Chromosome"/>
</dbReference>
<keyword evidence="2" id="KW-0328">Glycosyltransferase</keyword>
<dbReference type="GO" id="GO:0016757">
    <property type="term" value="F:glycosyltransferase activity"/>
    <property type="evidence" value="ECO:0007669"/>
    <property type="project" value="UniProtKB-KW"/>
</dbReference>
<organism evidence="2 3">
    <name type="scientific">Roseimaritima multifibrata</name>
    <dbReference type="NCBI Taxonomy" id="1930274"/>
    <lineage>
        <taxon>Bacteria</taxon>
        <taxon>Pseudomonadati</taxon>
        <taxon>Planctomycetota</taxon>
        <taxon>Planctomycetia</taxon>
        <taxon>Pirellulales</taxon>
        <taxon>Pirellulaceae</taxon>
        <taxon>Roseimaritima</taxon>
    </lineage>
</organism>
<dbReference type="SUPFAM" id="SSF53448">
    <property type="entry name" value="Nucleotide-diphospho-sugar transferases"/>
    <property type="match status" value="1"/>
</dbReference>
<evidence type="ECO:0000259" key="1">
    <source>
        <dbReference type="Pfam" id="PF00535"/>
    </source>
</evidence>
<dbReference type="InterPro" id="IPR050834">
    <property type="entry name" value="Glycosyltransf_2"/>
</dbReference>
<keyword evidence="3" id="KW-1185">Reference proteome</keyword>
<dbReference type="RefSeq" id="WP_145352629.1">
    <property type="nucleotide sequence ID" value="NZ_CP036262.1"/>
</dbReference>
<dbReference type="PANTHER" id="PTHR43685">
    <property type="entry name" value="GLYCOSYLTRANSFERASE"/>
    <property type="match status" value="1"/>
</dbReference>
<dbReference type="EC" id="2.4.-.-" evidence="2"/>
<keyword evidence="2" id="KW-0808">Transferase</keyword>
<reference evidence="2 3" key="1">
    <citation type="submission" date="2019-02" db="EMBL/GenBank/DDBJ databases">
        <title>Deep-cultivation of Planctomycetes and their phenomic and genomic characterization uncovers novel biology.</title>
        <authorList>
            <person name="Wiegand S."/>
            <person name="Jogler M."/>
            <person name="Boedeker C."/>
            <person name="Pinto D."/>
            <person name="Vollmers J."/>
            <person name="Rivas-Marin E."/>
            <person name="Kohn T."/>
            <person name="Peeters S.H."/>
            <person name="Heuer A."/>
            <person name="Rast P."/>
            <person name="Oberbeckmann S."/>
            <person name="Bunk B."/>
            <person name="Jeske O."/>
            <person name="Meyerdierks A."/>
            <person name="Storesund J.E."/>
            <person name="Kallscheuer N."/>
            <person name="Luecker S."/>
            <person name="Lage O.M."/>
            <person name="Pohl T."/>
            <person name="Merkel B.J."/>
            <person name="Hornburger P."/>
            <person name="Mueller R.-W."/>
            <person name="Bruemmer F."/>
            <person name="Labrenz M."/>
            <person name="Spormann A.M."/>
            <person name="Op den Camp H."/>
            <person name="Overmann J."/>
            <person name="Amann R."/>
            <person name="Jetten M.S.M."/>
            <person name="Mascher T."/>
            <person name="Medema M.H."/>
            <person name="Devos D.P."/>
            <person name="Kaster A.-K."/>
            <person name="Ovreas L."/>
            <person name="Rohde M."/>
            <person name="Galperin M.Y."/>
            <person name="Jogler C."/>
        </authorList>
    </citation>
    <scope>NUCLEOTIDE SEQUENCE [LARGE SCALE GENOMIC DNA]</scope>
    <source>
        <strain evidence="2 3">FF011L</strain>
    </source>
</reference>
<dbReference type="EMBL" id="CP036262">
    <property type="protein sequence ID" value="QDS94627.1"/>
    <property type="molecule type" value="Genomic_DNA"/>
</dbReference>
<protein>
    <submittedName>
        <fullName evidence="2">Putative glycosyltransferase EpsJ</fullName>
        <ecNumber evidence="2">2.4.-.-</ecNumber>
    </submittedName>
</protein>
<proteinExistence type="predicted"/>
<feature type="domain" description="Glycosyltransferase 2-like" evidence="1">
    <location>
        <begin position="20"/>
        <end position="146"/>
    </location>
</feature>
<dbReference type="KEGG" id="rml:FF011L_34070"/>
<name>A0A517MIK8_9BACT</name>
<dbReference type="InterPro" id="IPR029044">
    <property type="entry name" value="Nucleotide-diphossugar_trans"/>
</dbReference>
<dbReference type="InterPro" id="IPR001173">
    <property type="entry name" value="Glyco_trans_2-like"/>
</dbReference>
<evidence type="ECO:0000313" key="2">
    <source>
        <dbReference type="EMBL" id="QDS94627.1"/>
    </source>
</evidence>